<accession>A0A4Y4B7W9</accession>
<feature type="compositionally biased region" description="Basic and acidic residues" evidence="1">
    <location>
        <begin position="182"/>
        <end position="208"/>
    </location>
</feature>
<evidence type="ECO:0000313" key="2">
    <source>
        <dbReference type="EMBL" id="GEC76628.1"/>
    </source>
</evidence>
<organism evidence="2 3">
    <name type="scientific">Microbacterium maritypicum</name>
    <name type="common">Microbacterium liquefaciens</name>
    <dbReference type="NCBI Taxonomy" id="33918"/>
    <lineage>
        <taxon>Bacteria</taxon>
        <taxon>Bacillati</taxon>
        <taxon>Actinomycetota</taxon>
        <taxon>Actinomycetes</taxon>
        <taxon>Micrococcales</taxon>
        <taxon>Microbacteriaceae</taxon>
        <taxon>Microbacterium</taxon>
    </lineage>
</organism>
<protein>
    <submittedName>
        <fullName evidence="2">Uncharacterized protein</fullName>
    </submittedName>
</protein>
<evidence type="ECO:0000256" key="1">
    <source>
        <dbReference type="SAM" id="MobiDB-lite"/>
    </source>
</evidence>
<dbReference type="AlphaFoldDB" id="A0A4Y4B7W9"/>
<sequence length="218" mass="24939">MRAERLATSERVYTARVRECELATANWEKRHPGISATDPGVSVAALEREHQAAIADVARLEHDKQAAVVEAHTTSWERDYAAVDQARVSAVDAPVFRRRSAQEAHENARRDFTAKHGHEPTPQPPEQLRDTWRRAATAPGRDERLEAARRHVDERRKKLEHLQRDPAPTRPTAPTPGTPAQERAKDAQYLQDRKQLEQRRTTSPEIRRPRTPTRSIER</sequence>
<dbReference type="EMBL" id="BJNQ01000023">
    <property type="protein sequence ID" value="GEC76628.1"/>
    <property type="molecule type" value="Genomic_DNA"/>
</dbReference>
<name>A0A4Y4B7W9_MICMQ</name>
<dbReference type="RefSeq" id="WP_141387691.1">
    <property type="nucleotide sequence ID" value="NZ_BJNQ01000023.1"/>
</dbReference>
<proteinExistence type="predicted"/>
<dbReference type="Proteomes" id="UP000317410">
    <property type="component" value="Unassembled WGS sequence"/>
</dbReference>
<reference evidence="2 3" key="1">
    <citation type="submission" date="2019-06" db="EMBL/GenBank/DDBJ databases">
        <title>Whole genome shotgun sequence of Microbacterium liquefaciens NBRC 15037.</title>
        <authorList>
            <person name="Hosoyama A."/>
            <person name="Uohara A."/>
            <person name="Ohji S."/>
            <person name="Ichikawa N."/>
        </authorList>
    </citation>
    <scope>NUCLEOTIDE SEQUENCE [LARGE SCALE GENOMIC DNA]</scope>
    <source>
        <strain evidence="2 3">NBRC 15037</strain>
    </source>
</reference>
<evidence type="ECO:0000313" key="3">
    <source>
        <dbReference type="Proteomes" id="UP000317410"/>
    </source>
</evidence>
<feature type="compositionally biased region" description="Basic and acidic residues" evidence="1">
    <location>
        <begin position="140"/>
        <end position="164"/>
    </location>
</feature>
<comment type="caution">
    <text evidence="2">The sequence shown here is derived from an EMBL/GenBank/DDBJ whole genome shotgun (WGS) entry which is preliminary data.</text>
</comment>
<feature type="compositionally biased region" description="Basic and acidic residues" evidence="1">
    <location>
        <begin position="100"/>
        <end position="119"/>
    </location>
</feature>
<gene>
    <name evidence="2" type="ORF">MLI01_27730</name>
</gene>
<feature type="compositionally biased region" description="Pro residues" evidence="1">
    <location>
        <begin position="168"/>
        <end position="177"/>
    </location>
</feature>
<feature type="region of interest" description="Disordered" evidence="1">
    <location>
        <begin position="93"/>
        <end position="218"/>
    </location>
</feature>